<dbReference type="EMBL" id="FMZF01000004">
    <property type="protein sequence ID" value="SDC92250.1"/>
    <property type="molecule type" value="Genomic_DNA"/>
</dbReference>
<evidence type="ECO:0000259" key="2">
    <source>
        <dbReference type="Pfam" id="PF01757"/>
    </source>
</evidence>
<dbReference type="STRING" id="1190417.SAMN05660690_2943"/>
<keyword evidence="4" id="KW-1185">Reference proteome</keyword>
<dbReference type="OrthoDB" id="7375713at2"/>
<feature type="transmembrane region" description="Helical" evidence="1">
    <location>
        <begin position="273"/>
        <end position="292"/>
    </location>
</feature>
<evidence type="ECO:0000313" key="3">
    <source>
        <dbReference type="EMBL" id="SDC92250.1"/>
    </source>
</evidence>
<keyword evidence="3" id="KW-0012">Acyltransferase</keyword>
<feature type="domain" description="Acyltransferase 3" evidence="2">
    <location>
        <begin position="33"/>
        <end position="400"/>
    </location>
</feature>
<feature type="transmembrane region" description="Helical" evidence="1">
    <location>
        <begin position="75"/>
        <end position="94"/>
    </location>
</feature>
<dbReference type="GO" id="GO:0016747">
    <property type="term" value="F:acyltransferase activity, transferring groups other than amino-acyl groups"/>
    <property type="evidence" value="ECO:0007669"/>
    <property type="project" value="InterPro"/>
</dbReference>
<evidence type="ECO:0000313" key="4">
    <source>
        <dbReference type="Proteomes" id="UP000199416"/>
    </source>
</evidence>
<keyword evidence="3" id="KW-0808">Transferase</keyword>
<dbReference type="PANTHER" id="PTHR36927">
    <property type="entry name" value="BLR4337 PROTEIN"/>
    <property type="match status" value="1"/>
</dbReference>
<accession>A0A1G6QIE8</accession>
<gene>
    <name evidence="3" type="ORF">SAMN05660690_2943</name>
</gene>
<proteinExistence type="predicted"/>
<organism evidence="3 4">
    <name type="scientific">Geodermatophilus telluris</name>
    <dbReference type="NCBI Taxonomy" id="1190417"/>
    <lineage>
        <taxon>Bacteria</taxon>
        <taxon>Bacillati</taxon>
        <taxon>Actinomycetota</taxon>
        <taxon>Actinomycetes</taxon>
        <taxon>Geodermatophilales</taxon>
        <taxon>Geodermatophilaceae</taxon>
        <taxon>Geodermatophilus</taxon>
    </lineage>
</organism>
<feature type="transmembrane region" description="Helical" evidence="1">
    <location>
        <begin position="180"/>
        <end position="199"/>
    </location>
</feature>
<feature type="transmembrane region" description="Helical" evidence="1">
    <location>
        <begin position="220"/>
        <end position="237"/>
    </location>
</feature>
<sequence>MGQDVTVLPTEGAREGLRTATTAETSGRLGRWPGLDVARGVVVGGLIPFHAALVFDATDDFYVKSDRTVDLTPFAAPVVVAAMPLLFLVAGIGARYAWRARSAGAYLRRRVRRLLVPLVAGTVLLVPLPVWLRLRADPDYTEAYLDFWPRFLRVRWSWSDFPFVVQPAAGGRGFETGHLWFLYLLLLYSLAVVPLLIWLGSSRGDRVVRLLAAGAERRGVVLLPAVLFGAVAAGLGLDQGIAAGNALGYLLFFAAGVVLASDVRFPAVLRCNAGLAGAVAIALLAVAGAALVGGDGDPLLDRDPVDLVGRAAFGAAGWCAVVSIVGWLARLRPSSGRAAGDRSPGRRVGRYVVPAVLAWYVLHQPIVVGVAYLVVGSTLHPVLEYLLICVASALGTLVAYDLLVRRTALTRALFAGT</sequence>
<keyword evidence="1" id="KW-1133">Transmembrane helix</keyword>
<dbReference type="Pfam" id="PF01757">
    <property type="entry name" value="Acyl_transf_3"/>
    <property type="match status" value="1"/>
</dbReference>
<name>A0A1G6QIE8_9ACTN</name>
<keyword evidence="1" id="KW-0472">Membrane</keyword>
<feature type="transmembrane region" description="Helical" evidence="1">
    <location>
        <begin position="385"/>
        <end position="404"/>
    </location>
</feature>
<evidence type="ECO:0000256" key="1">
    <source>
        <dbReference type="SAM" id="Phobius"/>
    </source>
</evidence>
<dbReference type="Proteomes" id="UP000199416">
    <property type="component" value="Unassembled WGS sequence"/>
</dbReference>
<dbReference type="AlphaFoldDB" id="A0A1G6QIE8"/>
<reference evidence="4" key="1">
    <citation type="submission" date="2016-10" db="EMBL/GenBank/DDBJ databases">
        <authorList>
            <person name="Varghese N."/>
            <person name="Submissions S."/>
        </authorList>
    </citation>
    <scope>NUCLEOTIDE SEQUENCE [LARGE SCALE GENOMIC DNA]</scope>
    <source>
        <strain evidence="4">DSM 45421</strain>
    </source>
</reference>
<feature type="transmembrane region" description="Helical" evidence="1">
    <location>
        <begin position="243"/>
        <end position="261"/>
    </location>
</feature>
<feature type="transmembrane region" description="Helical" evidence="1">
    <location>
        <begin position="312"/>
        <end position="331"/>
    </location>
</feature>
<dbReference type="PANTHER" id="PTHR36927:SF3">
    <property type="entry name" value="GLUCANS BIOSYNTHESIS PROTEIN C"/>
    <property type="match status" value="1"/>
</dbReference>
<feature type="transmembrane region" description="Helical" evidence="1">
    <location>
        <begin position="351"/>
        <end position="373"/>
    </location>
</feature>
<keyword evidence="1" id="KW-0812">Transmembrane</keyword>
<dbReference type="InterPro" id="IPR002656">
    <property type="entry name" value="Acyl_transf_3_dom"/>
</dbReference>
<dbReference type="InterPro" id="IPR050623">
    <property type="entry name" value="Glucan_succinyl_AcylTrfase"/>
</dbReference>
<protein>
    <submittedName>
        <fullName evidence="3">Acyltransferase family protein</fullName>
    </submittedName>
</protein>
<feature type="transmembrane region" description="Helical" evidence="1">
    <location>
        <begin position="114"/>
        <end position="132"/>
    </location>
</feature>